<dbReference type="InterPro" id="IPR036388">
    <property type="entry name" value="WH-like_DNA-bd_sf"/>
</dbReference>
<dbReference type="SMART" id="SM00345">
    <property type="entry name" value="HTH_GNTR"/>
    <property type="match status" value="1"/>
</dbReference>
<dbReference type="RefSeq" id="WP_185684892.1">
    <property type="nucleotide sequence ID" value="NZ_JACLAU010000053.1"/>
</dbReference>
<dbReference type="PROSITE" id="PS50949">
    <property type="entry name" value="HTH_GNTR"/>
    <property type="match status" value="1"/>
</dbReference>
<dbReference type="Pfam" id="PF00392">
    <property type="entry name" value="GntR"/>
    <property type="match status" value="1"/>
</dbReference>
<dbReference type="GO" id="GO:0003700">
    <property type="term" value="F:DNA-binding transcription factor activity"/>
    <property type="evidence" value="ECO:0007669"/>
    <property type="project" value="InterPro"/>
</dbReference>
<keyword evidence="2" id="KW-0238">DNA-binding</keyword>
<gene>
    <name evidence="5" type="ORF">H7F49_17690</name>
</gene>
<feature type="domain" description="HTH gntR-type" evidence="4">
    <location>
        <begin position="28"/>
        <end position="94"/>
    </location>
</feature>
<dbReference type="CDD" id="cd07377">
    <property type="entry name" value="WHTH_GntR"/>
    <property type="match status" value="1"/>
</dbReference>
<dbReference type="PANTHER" id="PTHR43537">
    <property type="entry name" value="TRANSCRIPTIONAL REGULATOR, GNTR FAMILY"/>
    <property type="match status" value="1"/>
</dbReference>
<dbReference type="EMBL" id="JACLAU010000053">
    <property type="protein sequence ID" value="MBC2653517.1"/>
    <property type="molecule type" value="Genomic_DNA"/>
</dbReference>
<keyword evidence="1" id="KW-0805">Transcription regulation</keyword>
<dbReference type="InterPro" id="IPR036390">
    <property type="entry name" value="WH_DNA-bd_sf"/>
</dbReference>
<dbReference type="GO" id="GO:0003677">
    <property type="term" value="F:DNA binding"/>
    <property type="evidence" value="ECO:0007669"/>
    <property type="project" value="UniProtKB-KW"/>
</dbReference>
<keyword evidence="3" id="KW-0804">Transcription</keyword>
<keyword evidence="6" id="KW-1185">Reference proteome</keyword>
<dbReference type="PANTHER" id="PTHR43537:SF5">
    <property type="entry name" value="UXU OPERON TRANSCRIPTIONAL REGULATOR"/>
    <property type="match status" value="1"/>
</dbReference>
<accession>A0A7X1FAQ9</accession>
<dbReference type="SUPFAM" id="SSF46785">
    <property type="entry name" value="Winged helix' DNA-binding domain"/>
    <property type="match status" value="1"/>
</dbReference>
<reference evidence="5 6" key="1">
    <citation type="submission" date="2020-08" db="EMBL/GenBank/DDBJ databases">
        <title>The genome sequence of Novosphingobium flavum 4Y4.</title>
        <authorList>
            <person name="Liu Y."/>
        </authorList>
    </citation>
    <scope>NUCLEOTIDE SEQUENCE [LARGE SCALE GENOMIC DNA]</scope>
    <source>
        <strain evidence="5 6">4Y4</strain>
    </source>
</reference>
<dbReference type="Proteomes" id="UP000520156">
    <property type="component" value="Unassembled WGS sequence"/>
</dbReference>
<evidence type="ECO:0000256" key="3">
    <source>
        <dbReference type="ARBA" id="ARBA00023163"/>
    </source>
</evidence>
<protein>
    <submittedName>
        <fullName evidence="5">GntR family transcriptional regulator</fullName>
    </submittedName>
</protein>
<dbReference type="AlphaFoldDB" id="A0A7X1FAQ9"/>
<evidence type="ECO:0000259" key="4">
    <source>
        <dbReference type="PROSITE" id="PS50949"/>
    </source>
</evidence>
<proteinExistence type="predicted"/>
<evidence type="ECO:0000313" key="6">
    <source>
        <dbReference type="Proteomes" id="UP000520156"/>
    </source>
</evidence>
<evidence type="ECO:0000313" key="5">
    <source>
        <dbReference type="EMBL" id="MBC2653517.1"/>
    </source>
</evidence>
<dbReference type="InterPro" id="IPR000524">
    <property type="entry name" value="Tscrpt_reg_HTH_GntR"/>
</dbReference>
<sequence>MTERAVPGFRRNYEGSMEIKAKTVVHVEHLRNQIYSLIREDLLLGALPSGKRLPELTLALRYQVSRTPVREALAQLHRDGFVTFGSQGYVASSFSSREIAQLVEVKKLMMPSFAQNVLRHATSMQIDQLCKVVAEAKACLQRDAATQDLLVCLVQFGDFLRAICTNNLLAHSLFLCDTRLGMAFATVHLDARVQQAAGDSLEAVLQSLLRKDAKVLAAACLAQTDFYQQVIDQAAVPASLAA</sequence>
<evidence type="ECO:0000256" key="2">
    <source>
        <dbReference type="ARBA" id="ARBA00023125"/>
    </source>
</evidence>
<organism evidence="5 6">
    <name type="scientific">Novosphingobium aerophilum</name>
    <dbReference type="NCBI Taxonomy" id="2839843"/>
    <lineage>
        <taxon>Bacteria</taxon>
        <taxon>Pseudomonadati</taxon>
        <taxon>Pseudomonadota</taxon>
        <taxon>Alphaproteobacteria</taxon>
        <taxon>Sphingomonadales</taxon>
        <taxon>Sphingomonadaceae</taxon>
        <taxon>Novosphingobium</taxon>
    </lineage>
</organism>
<name>A0A7X1FAQ9_9SPHN</name>
<dbReference type="Gene3D" id="1.10.10.10">
    <property type="entry name" value="Winged helix-like DNA-binding domain superfamily/Winged helix DNA-binding domain"/>
    <property type="match status" value="1"/>
</dbReference>
<evidence type="ECO:0000256" key="1">
    <source>
        <dbReference type="ARBA" id="ARBA00023015"/>
    </source>
</evidence>
<comment type="caution">
    <text evidence="5">The sequence shown here is derived from an EMBL/GenBank/DDBJ whole genome shotgun (WGS) entry which is preliminary data.</text>
</comment>